<dbReference type="EMBL" id="JAVDXO010000007">
    <property type="protein sequence ID" value="MDR7307722.1"/>
    <property type="molecule type" value="Genomic_DNA"/>
</dbReference>
<accession>A0ABU1ZQ88</accession>
<dbReference type="Proteomes" id="UP001268089">
    <property type="component" value="Unassembled WGS sequence"/>
</dbReference>
<organism evidence="3 4">
    <name type="scientific">Rhodoferax saidenbachensis</name>
    <dbReference type="NCBI Taxonomy" id="1484693"/>
    <lineage>
        <taxon>Bacteria</taxon>
        <taxon>Pseudomonadati</taxon>
        <taxon>Pseudomonadota</taxon>
        <taxon>Betaproteobacteria</taxon>
        <taxon>Burkholderiales</taxon>
        <taxon>Comamonadaceae</taxon>
        <taxon>Rhodoferax</taxon>
    </lineage>
</organism>
<evidence type="ECO:0000256" key="1">
    <source>
        <dbReference type="ARBA" id="ARBA00006817"/>
    </source>
</evidence>
<dbReference type="SUPFAM" id="SSF55961">
    <property type="entry name" value="Bet v1-like"/>
    <property type="match status" value="1"/>
</dbReference>
<comment type="similarity">
    <text evidence="1">Belongs to the AHA1 family.</text>
</comment>
<comment type="caution">
    <text evidence="3">The sequence shown here is derived from an EMBL/GenBank/DDBJ whole genome shotgun (WGS) entry which is preliminary data.</text>
</comment>
<proteinExistence type="inferred from homology"/>
<reference evidence="3 4" key="1">
    <citation type="submission" date="2023-07" db="EMBL/GenBank/DDBJ databases">
        <title>Sorghum-associated microbial communities from plants grown in Nebraska, USA.</title>
        <authorList>
            <person name="Schachtman D."/>
        </authorList>
    </citation>
    <scope>NUCLEOTIDE SEQUENCE [LARGE SCALE GENOMIC DNA]</scope>
    <source>
        <strain evidence="3 4">BE308</strain>
    </source>
</reference>
<evidence type="ECO:0000259" key="2">
    <source>
        <dbReference type="Pfam" id="PF08327"/>
    </source>
</evidence>
<dbReference type="Gene3D" id="3.30.530.20">
    <property type="match status" value="1"/>
</dbReference>
<sequence length="153" mass="16822">MVDILHRVGIKSSVDAVYKALTTREGLAAWWTGNTQGDPGAGGALTFRFSVDGVEIGGFDMKVLELEPARSVLWQVVDGPAEWIGTRIRFDLQQSGEHAIVLFKHQGWKYPVEFMHHCSTKWAIYLMSLKSLVETGKGTPNPNDPHISGDGAD</sequence>
<name>A0ABU1ZQ88_9BURK</name>
<dbReference type="RefSeq" id="WP_310344182.1">
    <property type="nucleotide sequence ID" value="NZ_JAVDXO010000007.1"/>
</dbReference>
<evidence type="ECO:0000313" key="4">
    <source>
        <dbReference type="Proteomes" id="UP001268089"/>
    </source>
</evidence>
<gene>
    <name evidence="3" type="ORF">J2X15_003026</name>
</gene>
<dbReference type="InterPro" id="IPR023393">
    <property type="entry name" value="START-like_dom_sf"/>
</dbReference>
<dbReference type="Pfam" id="PF08327">
    <property type="entry name" value="AHSA1"/>
    <property type="match status" value="1"/>
</dbReference>
<dbReference type="CDD" id="cd07814">
    <property type="entry name" value="SRPBCC_CalC_Aha1-like"/>
    <property type="match status" value="1"/>
</dbReference>
<protein>
    <submittedName>
        <fullName evidence="3">Uncharacterized protein YndB with AHSA1/START domain</fullName>
    </submittedName>
</protein>
<dbReference type="InterPro" id="IPR013538">
    <property type="entry name" value="ASHA1/2-like_C"/>
</dbReference>
<feature type="domain" description="Activator of Hsp90 ATPase homologue 1/2-like C-terminal" evidence="2">
    <location>
        <begin position="13"/>
        <end position="134"/>
    </location>
</feature>
<keyword evidence="4" id="KW-1185">Reference proteome</keyword>
<evidence type="ECO:0000313" key="3">
    <source>
        <dbReference type="EMBL" id="MDR7307722.1"/>
    </source>
</evidence>